<dbReference type="AlphaFoldDB" id="A0A3B0YK05"/>
<reference evidence="1" key="1">
    <citation type="submission" date="2018-06" db="EMBL/GenBank/DDBJ databases">
        <authorList>
            <person name="Zhirakovskaya E."/>
        </authorList>
    </citation>
    <scope>NUCLEOTIDE SEQUENCE</scope>
</reference>
<name>A0A3B0YK05_9ZZZZ</name>
<proteinExistence type="predicted"/>
<accession>A0A3B0YK05</accession>
<organism evidence="1">
    <name type="scientific">hydrothermal vent metagenome</name>
    <dbReference type="NCBI Taxonomy" id="652676"/>
    <lineage>
        <taxon>unclassified sequences</taxon>
        <taxon>metagenomes</taxon>
        <taxon>ecological metagenomes</taxon>
    </lineage>
</organism>
<dbReference type="EMBL" id="UOFJ01000356">
    <property type="protein sequence ID" value="VAW68656.1"/>
    <property type="molecule type" value="Genomic_DNA"/>
</dbReference>
<evidence type="ECO:0008006" key="2">
    <source>
        <dbReference type="Google" id="ProtNLM"/>
    </source>
</evidence>
<sequence length="147" mass="16487">MTLHRNILLPEARVLFEVLLKAPEMNGFTLIGGTALALQPGHRISLDFDFALFGNTLPGPTIDNLISQLKRKGHQAQMITSPALTSQFKINHGLNLHDHACDYVIDGVKVTFFVYGKISIKFPEKCGPYKCWPYKRANRSTGKDARY</sequence>
<protein>
    <recommendedName>
        <fullName evidence="2">Nucleotidyl transferase AbiEii toxin, Type IV TA system</fullName>
    </recommendedName>
</protein>
<gene>
    <name evidence="1" type="ORF">MNBD_GAMMA10-2081</name>
</gene>
<dbReference type="InterPro" id="IPR014942">
    <property type="entry name" value="AbiEii"/>
</dbReference>
<evidence type="ECO:0000313" key="1">
    <source>
        <dbReference type="EMBL" id="VAW68656.1"/>
    </source>
</evidence>
<dbReference type="Pfam" id="PF08843">
    <property type="entry name" value="AbiEii"/>
    <property type="match status" value="1"/>
</dbReference>